<keyword evidence="3" id="KW-1185">Reference proteome</keyword>
<dbReference type="EMBL" id="CP001614">
    <property type="protein sequence ID" value="ACR14668.1"/>
    <property type="molecule type" value="Genomic_DNA"/>
</dbReference>
<sequence length="96" mass="10024">MILPQTHTADAPMKYLLACLLLALPVTSAIATPVHAAEPLQLAQGGGELSKSEAAAIAQRKHGGKVLNVSRSGSVYRVKLLLDSGRVKIVTVPASR</sequence>
<dbReference type="OrthoDB" id="6389036at2"/>
<keyword evidence="1" id="KW-0732">Signal</keyword>
<evidence type="ECO:0008006" key="4">
    <source>
        <dbReference type="Google" id="ProtNLM"/>
    </source>
</evidence>
<dbReference type="HOGENOM" id="CLU_2358709_0_0_6"/>
<dbReference type="AlphaFoldDB" id="C5BNM4"/>
<dbReference type="Proteomes" id="UP000009080">
    <property type="component" value="Chromosome"/>
</dbReference>
<name>C5BNM4_TERTT</name>
<proteinExistence type="predicted"/>
<evidence type="ECO:0000313" key="2">
    <source>
        <dbReference type="EMBL" id="ACR14668.1"/>
    </source>
</evidence>
<feature type="signal peptide" evidence="1">
    <location>
        <begin position="1"/>
        <end position="31"/>
    </location>
</feature>
<reference evidence="2 3" key="1">
    <citation type="journal article" date="2009" name="PLoS ONE">
        <title>The complete genome of Teredinibacter turnerae T7901: an intracellular endosymbiont of marine wood-boring bivalves (shipworms).</title>
        <authorList>
            <person name="Yang J.C."/>
            <person name="Madupu R."/>
            <person name="Durkin A.S."/>
            <person name="Ekborg N.A."/>
            <person name="Pedamallu C.S."/>
            <person name="Hostetler J.B."/>
            <person name="Radune D."/>
            <person name="Toms B.S."/>
            <person name="Henrissat B."/>
            <person name="Coutinho P.M."/>
            <person name="Schwarz S."/>
            <person name="Field L."/>
            <person name="Trindade-Silva A.E."/>
            <person name="Soares C.A.G."/>
            <person name="Elshahawi S."/>
            <person name="Hanora A."/>
            <person name="Schmidt E.W."/>
            <person name="Haygood M.G."/>
            <person name="Posfai J."/>
            <person name="Benner J."/>
            <person name="Madinger C."/>
            <person name="Nove J."/>
            <person name="Anton B."/>
            <person name="Chaudhary K."/>
            <person name="Foster J."/>
            <person name="Holman A."/>
            <person name="Kumar S."/>
            <person name="Lessard P.A."/>
            <person name="Luyten Y.A."/>
            <person name="Slatko B."/>
            <person name="Wood N."/>
            <person name="Wu B."/>
            <person name="Teplitski M."/>
            <person name="Mougous J.D."/>
            <person name="Ward N."/>
            <person name="Eisen J.A."/>
            <person name="Badger J.H."/>
            <person name="Distel D.L."/>
        </authorList>
    </citation>
    <scope>NUCLEOTIDE SEQUENCE [LARGE SCALE GENOMIC DNA]</scope>
    <source>
        <strain evidence="3">ATCC 39867 / T7901</strain>
    </source>
</reference>
<dbReference type="STRING" id="377629.TERTU_0594"/>
<evidence type="ECO:0000313" key="3">
    <source>
        <dbReference type="Proteomes" id="UP000009080"/>
    </source>
</evidence>
<organism evidence="2 3">
    <name type="scientific">Teredinibacter turnerae (strain ATCC 39867 / T7901)</name>
    <dbReference type="NCBI Taxonomy" id="377629"/>
    <lineage>
        <taxon>Bacteria</taxon>
        <taxon>Pseudomonadati</taxon>
        <taxon>Pseudomonadota</taxon>
        <taxon>Gammaproteobacteria</taxon>
        <taxon>Cellvibrionales</taxon>
        <taxon>Cellvibrionaceae</taxon>
        <taxon>Teredinibacter</taxon>
    </lineage>
</organism>
<feature type="chain" id="PRO_5002947056" description="PepSY domain-containing protein" evidence="1">
    <location>
        <begin position="32"/>
        <end position="96"/>
    </location>
</feature>
<dbReference type="KEGG" id="ttu:TERTU_0594"/>
<accession>C5BNM4</accession>
<dbReference type="eggNOG" id="ENOG5032JE5">
    <property type="taxonomic scope" value="Bacteria"/>
</dbReference>
<gene>
    <name evidence="2" type="ordered locus">TERTU_0594</name>
</gene>
<evidence type="ECO:0000256" key="1">
    <source>
        <dbReference type="SAM" id="SignalP"/>
    </source>
</evidence>
<protein>
    <recommendedName>
        <fullName evidence="4">PepSY domain-containing protein</fullName>
    </recommendedName>
</protein>